<feature type="compositionally biased region" description="Low complexity" evidence="1">
    <location>
        <begin position="144"/>
        <end position="154"/>
    </location>
</feature>
<feature type="region of interest" description="Disordered" evidence="1">
    <location>
        <begin position="111"/>
        <end position="173"/>
    </location>
</feature>
<organism evidence="2 3">
    <name type="scientific">Sinosporangium siamense</name>
    <dbReference type="NCBI Taxonomy" id="1367973"/>
    <lineage>
        <taxon>Bacteria</taxon>
        <taxon>Bacillati</taxon>
        <taxon>Actinomycetota</taxon>
        <taxon>Actinomycetes</taxon>
        <taxon>Streptosporangiales</taxon>
        <taxon>Streptosporangiaceae</taxon>
        <taxon>Sinosporangium</taxon>
    </lineage>
</organism>
<dbReference type="PANTHER" id="PTHR12631">
    <property type="entry name" value="ALPHA-L-IDURONIDASE"/>
    <property type="match status" value="1"/>
</dbReference>
<dbReference type="InterPro" id="IPR017853">
    <property type="entry name" value="GH"/>
</dbReference>
<dbReference type="EMBL" id="BOOW01000045">
    <property type="protein sequence ID" value="GII96481.1"/>
    <property type="molecule type" value="Genomic_DNA"/>
</dbReference>
<name>A0A919VAH6_9ACTN</name>
<comment type="caution">
    <text evidence="2">The sequence shown here is derived from an EMBL/GenBank/DDBJ whole genome shotgun (WGS) entry which is preliminary data.</text>
</comment>
<dbReference type="AlphaFoldDB" id="A0A919VAH6"/>
<feature type="compositionally biased region" description="Pro residues" evidence="1">
    <location>
        <begin position="126"/>
        <end position="143"/>
    </location>
</feature>
<proteinExistence type="predicted"/>
<evidence type="ECO:0000313" key="2">
    <source>
        <dbReference type="EMBL" id="GII96481.1"/>
    </source>
</evidence>
<dbReference type="PANTHER" id="PTHR12631:SF10">
    <property type="entry name" value="BETA-XYLOSIDASE-LIKE PROTEIN-RELATED"/>
    <property type="match status" value="1"/>
</dbReference>
<dbReference type="SUPFAM" id="SSF47413">
    <property type="entry name" value="lambda repressor-like DNA-binding domains"/>
    <property type="match status" value="1"/>
</dbReference>
<dbReference type="GO" id="GO:0004553">
    <property type="term" value="F:hydrolase activity, hydrolyzing O-glycosyl compounds"/>
    <property type="evidence" value="ECO:0007669"/>
    <property type="project" value="TreeGrafter"/>
</dbReference>
<dbReference type="Pfam" id="PF13560">
    <property type="entry name" value="HTH_31"/>
    <property type="match status" value="1"/>
</dbReference>
<evidence type="ECO:0000313" key="3">
    <source>
        <dbReference type="Proteomes" id="UP000606172"/>
    </source>
</evidence>
<accession>A0A919VAH6</accession>
<dbReference type="InterPro" id="IPR051923">
    <property type="entry name" value="Glycosyl_Hydrolase_39"/>
</dbReference>
<reference evidence="2" key="1">
    <citation type="submission" date="2021-01" db="EMBL/GenBank/DDBJ databases">
        <title>Whole genome shotgun sequence of Sinosporangium siamense NBRC 109515.</title>
        <authorList>
            <person name="Komaki H."/>
            <person name="Tamura T."/>
        </authorList>
    </citation>
    <scope>NUCLEOTIDE SEQUENCE</scope>
    <source>
        <strain evidence="2">NBRC 109515</strain>
    </source>
</reference>
<evidence type="ECO:0008006" key="4">
    <source>
        <dbReference type="Google" id="ProtNLM"/>
    </source>
</evidence>
<feature type="compositionally biased region" description="Basic and acidic residues" evidence="1">
    <location>
        <begin position="111"/>
        <end position="125"/>
    </location>
</feature>
<dbReference type="InterPro" id="IPR001387">
    <property type="entry name" value="Cro/C1-type_HTH"/>
</dbReference>
<evidence type="ECO:0000256" key="1">
    <source>
        <dbReference type="SAM" id="MobiDB-lite"/>
    </source>
</evidence>
<dbReference type="SUPFAM" id="SSF51445">
    <property type="entry name" value="(Trans)glycosidases"/>
    <property type="match status" value="1"/>
</dbReference>
<gene>
    <name evidence="2" type="ORF">Ssi02_67120</name>
</gene>
<dbReference type="GO" id="GO:0003677">
    <property type="term" value="F:DNA binding"/>
    <property type="evidence" value="ECO:0007669"/>
    <property type="project" value="InterPro"/>
</dbReference>
<protein>
    <recommendedName>
        <fullName evidence="4">Helix-turn-helix domain-containing protein</fullName>
    </recommendedName>
</protein>
<dbReference type="Proteomes" id="UP000606172">
    <property type="component" value="Unassembled WGS sequence"/>
</dbReference>
<sequence length="612" mass="65755">MCVPAGAWDEMLGGTCMDSPAWDARTHNRGEKLSELAALLHSLKERSGRSYAELAGRCGASASTLHRYCRGQVLPDSYGMVERIALACGAGKAELAELYRLWAEADAGRLDAGRAPSTDDLRRPAPDPNPDPAPDPAPAPPPVADRAAALASAASHPQDPISASATYGRRPASRGRRPMRFVALACVLAVGVVISTTASSPNLRQGRAGNPPPQWIPGPAWSQLPKPVPAGFYGVTINSGSGAMPTFRVGGVRLWDSGTLWSLLEPARNRFDWTTLDRLVGSAHRANLPVLYTFGGTPQWAAPHAPLGPYPDGSRTAPPDDLKDWVRFVKAVATRYAGRIDAYELWAFAPSPHFYTGDAATLARMTQQAAAVIRRADPAATLVCPSIGNLWEPVSQRFLRDFASAGGYQACDVAGVKLAPQHDGDTPESLVGLAAVIDRTFHEAGVHPRLWSTGTVYRIAKDRKLDQARAIAYAVRFYLIGMYVRYDRMYFYNWGGTKIPLVLQAVGGPPTAAAHAVDTLQRWLAGARITSCGNGRPDGLPSRVWQCQFVLAGTAGQGPVRAFVRWTESGTVSMSADRGADTIRFLDGRSMPAPPTLQITEQPVLITIRPGR</sequence>
<dbReference type="Gene3D" id="3.20.20.80">
    <property type="entry name" value="Glycosidases"/>
    <property type="match status" value="1"/>
</dbReference>
<dbReference type="InterPro" id="IPR010982">
    <property type="entry name" value="Lambda_DNA-bd_dom_sf"/>
</dbReference>
<keyword evidence="3" id="KW-1185">Reference proteome</keyword>
<dbReference type="CDD" id="cd00093">
    <property type="entry name" value="HTH_XRE"/>
    <property type="match status" value="1"/>
</dbReference>